<organism evidence="1 2">
    <name type="scientific">Gossypium arboreum</name>
    <name type="common">Tree cotton</name>
    <name type="synonym">Gossypium nanking</name>
    <dbReference type="NCBI Taxonomy" id="29729"/>
    <lineage>
        <taxon>Eukaryota</taxon>
        <taxon>Viridiplantae</taxon>
        <taxon>Streptophyta</taxon>
        <taxon>Embryophyta</taxon>
        <taxon>Tracheophyta</taxon>
        <taxon>Spermatophyta</taxon>
        <taxon>Magnoliopsida</taxon>
        <taxon>eudicotyledons</taxon>
        <taxon>Gunneridae</taxon>
        <taxon>Pentapetalae</taxon>
        <taxon>rosids</taxon>
        <taxon>malvids</taxon>
        <taxon>Malvales</taxon>
        <taxon>Malvaceae</taxon>
        <taxon>Malvoideae</taxon>
        <taxon>Gossypium</taxon>
    </lineage>
</organism>
<name>A0A0B0PFQ9_GOSAR</name>
<dbReference type="Proteomes" id="UP000032142">
    <property type="component" value="Unassembled WGS sequence"/>
</dbReference>
<accession>A0A0B0PFQ9</accession>
<reference evidence="2" key="1">
    <citation type="submission" date="2014-09" db="EMBL/GenBank/DDBJ databases">
        <authorList>
            <person name="Mudge J."/>
            <person name="Ramaraj T."/>
            <person name="Lindquist I.E."/>
            <person name="Bharti A.K."/>
            <person name="Sundararajan A."/>
            <person name="Cameron C.T."/>
            <person name="Woodward J.E."/>
            <person name="May G.D."/>
            <person name="Brubaker C."/>
            <person name="Broadhvest J."/>
            <person name="Wilkins T.A."/>
        </authorList>
    </citation>
    <scope>NUCLEOTIDE SEQUENCE</scope>
    <source>
        <strain evidence="2">cv. AKA8401</strain>
    </source>
</reference>
<keyword evidence="2" id="KW-1185">Reference proteome</keyword>
<evidence type="ECO:0000313" key="2">
    <source>
        <dbReference type="Proteomes" id="UP000032142"/>
    </source>
</evidence>
<protein>
    <submittedName>
        <fullName evidence="1">Uncharacterized protein</fullName>
    </submittedName>
</protein>
<gene>
    <name evidence="1" type="ORF">F383_05792</name>
</gene>
<evidence type="ECO:0000313" key="1">
    <source>
        <dbReference type="EMBL" id="KHG23269.1"/>
    </source>
</evidence>
<dbReference type="EMBL" id="KN424407">
    <property type="protein sequence ID" value="KHG23269.1"/>
    <property type="molecule type" value="Genomic_DNA"/>
</dbReference>
<dbReference type="AlphaFoldDB" id="A0A0B0PFQ9"/>
<proteinExistence type="predicted"/>
<sequence length="38" mass="4490">MDLFTCDIHSVVYLNPEWMTNYARLIHFDVSKSVSSNR</sequence>